<evidence type="ECO:0000313" key="2">
    <source>
        <dbReference type="EMBL" id="MTV51109.1"/>
    </source>
</evidence>
<name>A0A6I3SQC1_9BURK</name>
<dbReference type="Gene3D" id="3.90.226.10">
    <property type="entry name" value="2-enoyl-CoA Hydratase, Chain A, domain 1"/>
    <property type="match status" value="1"/>
</dbReference>
<dbReference type="EMBL" id="WNKZ01000001">
    <property type="protein sequence ID" value="MTV51109.1"/>
    <property type="molecule type" value="Genomic_DNA"/>
</dbReference>
<comment type="caution">
    <text evidence="2">The sequence shown here is derived from an EMBL/GenBank/DDBJ whole genome shotgun (WGS) entry which is preliminary data.</text>
</comment>
<evidence type="ECO:0000313" key="3">
    <source>
        <dbReference type="Proteomes" id="UP000430634"/>
    </source>
</evidence>
<dbReference type="InterPro" id="IPR029045">
    <property type="entry name" value="ClpP/crotonase-like_dom_sf"/>
</dbReference>
<sequence>MTPDMTMGLSIERGQGWHRATLNAGDNQNKLTPEIVEGLWAALLACEADCAARAFLIEGSGGYFSNGMDLVAAAEGGGAGDGTGGPGGRRFMDLLQRLTTSSVVVISIVDGKASGGGVGLAAASDFVFATPRSQFSLPEILWGLLPCVVAPFLIRRVGVQVCQRLTLSSLPIDAVAAHAAGLVDSTDERALAQLLQRLRMVAPEAIGKAKRYLNGLWIINEPMRNYALQELDSLLAAPEVRQRLTDFAQHQRYPWEAQGGAGGKA</sequence>
<dbReference type="CDD" id="cd06558">
    <property type="entry name" value="crotonase-like"/>
    <property type="match status" value="1"/>
</dbReference>
<comment type="similarity">
    <text evidence="1">Belongs to the enoyl-CoA hydratase/isomerase family.</text>
</comment>
<gene>
    <name evidence="2" type="ORF">GM672_00015</name>
</gene>
<proteinExistence type="inferred from homology"/>
<dbReference type="AlphaFoldDB" id="A0A6I3SQC1"/>
<organism evidence="2 3">
    <name type="scientific">Pseudoduganella buxea</name>
    <dbReference type="NCBI Taxonomy" id="1949069"/>
    <lineage>
        <taxon>Bacteria</taxon>
        <taxon>Pseudomonadati</taxon>
        <taxon>Pseudomonadota</taxon>
        <taxon>Betaproteobacteria</taxon>
        <taxon>Burkholderiales</taxon>
        <taxon>Oxalobacteraceae</taxon>
        <taxon>Telluria group</taxon>
        <taxon>Pseudoduganella</taxon>
    </lineage>
</organism>
<evidence type="ECO:0000256" key="1">
    <source>
        <dbReference type="ARBA" id="ARBA00005254"/>
    </source>
</evidence>
<dbReference type="Gene3D" id="6.10.30.40">
    <property type="match status" value="1"/>
</dbReference>
<dbReference type="Proteomes" id="UP000430634">
    <property type="component" value="Unassembled WGS sequence"/>
</dbReference>
<accession>A0A6I3SQC1</accession>
<reference evidence="2 3" key="1">
    <citation type="submission" date="2019-11" db="EMBL/GenBank/DDBJ databases">
        <title>Type strains purchased from KCTC, JCM and DSMZ.</title>
        <authorList>
            <person name="Lu H."/>
        </authorList>
    </citation>
    <scope>NUCLEOTIDE SEQUENCE [LARGE SCALE GENOMIC DNA]</scope>
    <source>
        <strain evidence="2 3">KCTC 52429</strain>
    </source>
</reference>
<protein>
    <submittedName>
        <fullName evidence="2">Enoyl-CoA hydratase</fullName>
    </submittedName>
</protein>
<dbReference type="SUPFAM" id="SSF52096">
    <property type="entry name" value="ClpP/crotonase"/>
    <property type="match status" value="1"/>
</dbReference>
<dbReference type="PANTHER" id="PTHR42964">
    <property type="entry name" value="ENOYL-COA HYDRATASE"/>
    <property type="match status" value="1"/>
</dbReference>
<dbReference type="InterPro" id="IPR001753">
    <property type="entry name" value="Enoyl-CoA_hydra/iso"/>
</dbReference>
<dbReference type="GO" id="GO:0003824">
    <property type="term" value="F:catalytic activity"/>
    <property type="evidence" value="ECO:0007669"/>
    <property type="project" value="UniProtKB-ARBA"/>
</dbReference>
<dbReference type="InterPro" id="IPR051683">
    <property type="entry name" value="Enoyl-CoA_Hydratase/Isomerase"/>
</dbReference>
<dbReference type="Pfam" id="PF00378">
    <property type="entry name" value="ECH_1"/>
    <property type="match status" value="1"/>
</dbReference>
<dbReference type="OrthoDB" id="9807606at2"/>
<dbReference type="PANTHER" id="PTHR42964:SF1">
    <property type="entry name" value="POLYKETIDE BIOSYNTHESIS ENOYL-COA HYDRATASE PKSH-RELATED"/>
    <property type="match status" value="1"/>
</dbReference>